<organism evidence="8 9">
    <name type="scientific">Candidatus Monoglobus merdigallinarum</name>
    <dbReference type="NCBI Taxonomy" id="2838698"/>
    <lineage>
        <taxon>Bacteria</taxon>
        <taxon>Bacillati</taxon>
        <taxon>Bacillota</taxon>
        <taxon>Clostridia</taxon>
        <taxon>Monoglobales</taxon>
        <taxon>Monoglobaceae</taxon>
        <taxon>Monoglobus</taxon>
    </lineage>
</organism>
<feature type="domain" description="Beta-xylosidase C-terminal Concanavalin A-like" evidence="7">
    <location>
        <begin position="331"/>
        <end position="526"/>
    </location>
</feature>
<dbReference type="PANTHER" id="PTHR42812">
    <property type="entry name" value="BETA-XYLOSIDASE"/>
    <property type="match status" value="1"/>
</dbReference>
<dbReference type="Pfam" id="PF04616">
    <property type="entry name" value="Glyco_hydro_43"/>
    <property type="match status" value="1"/>
</dbReference>
<dbReference type="InterPro" id="IPR006710">
    <property type="entry name" value="Glyco_hydro_43"/>
</dbReference>
<dbReference type="PANTHER" id="PTHR42812:SF12">
    <property type="entry name" value="BETA-XYLOSIDASE-RELATED"/>
    <property type="match status" value="1"/>
</dbReference>
<dbReference type="SUPFAM" id="SSF49899">
    <property type="entry name" value="Concanavalin A-like lectins/glucanases"/>
    <property type="match status" value="1"/>
</dbReference>
<dbReference type="InterPro" id="IPR013320">
    <property type="entry name" value="ConA-like_dom_sf"/>
</dbReference>
<keyword evidence="3 6" id="KW-0326">Glycosidase</keyword>
<evidence type="ECO:0000313" key="8">
    <source>
        <dbReference type="EMBL" id="HIV86390.1"/>
    </source>
</evidence>
<protein>
    <submittedName>
        <fullName evidence="8">Glycoside hydrolase family 43 protein</fullName>
    </submittedName>
</protein>
<dbReference type="InterPro" id="IPR051795">
    <property type="entry name" value="Glycosyl_Hydrlase_43"/>
</dbReference>
<dbReference type="AlphaFoldDB" id="A0A9D1PRM0"/>
<dbReference type="InterPro" id="IPR023296">
    <property type="entry name" value="Glyco_hydro_beta-prop_sf"/>
</dbReference>
<proteinExistence type="inferred from homology"/>
<dbReference type="Proteomes" id="UP000824162">
    <property type="component" value="Unassembled WGS sequence"/>
</dbReference>
<evidence type="ECO:0000256" key="5">
    <source>
        <dbReference type="PIRSR" id="PIRSR606710-2"/>
    </source>
</evidence>
<reference evidence="8" key="2">
    <citation type="submission" date="2021-04" db="EMBL/GenBank/DDBJ databases">
        <authorList>
            <person name="Gilroy R."/>
        </authorList>
    </citation>
    <scope>NUCLEOTIDE SEQUENCE</scope>
    <source>
        <strain evidence="8">5790</strain>
    </source>
</reference>
<name>A0A9D1PRM0_9FIRM</name>
<dbReference type="Pfam" id="PF17851">
    <property type="entry name" value="GH43_C2"/>
    <property type="match status" value="1"/>
</dbReference>
<evidence type="ECO:0000256" key="6">
    <source>
        <dbReference type="RuleBase" id="RU361187"/>
    </source>
</evidence>
<reference evidence="8" key="1">
    <citation type="journal article" date="2021" name="PeerJ">
        <title>Extensive microbial diversity within the chicken gut microbiome revealed by metagenomics and culture.</title>
        <authorList>
            <person name="Gilroy R."/>
            <person name="Ravi A."/>
            <person name="Getino M."/>
            <person name="Pursley I."/>
            <person name="Horton D.L."/>
            <person name="Alikhan N.F."/>
            <person name="Baker D."/>
            <person name="Gharbi K."/>
            <person name="Hall N."/>
            <person name="Watson M."/>
            <person name="Adriaenssens E.M."/>
            <person name="Foster-Nyarko E."/>
            <person name="Jarju S."/>
            <person name="Secka A."/>
            <person name="Antonio M."/>
            <person name="Oren A."/>
            <person name="Chaudhuri R.R."/>
            <person name="La Ragione R."/>
            <person name="Hildebrand F."/>
            <person name="Pallen M.J."/>
        </authorList>
    </citation>
    <scope>NUCLEOTIDE SEQUENCE</scope>
    <source>
        <strain evidence="8">5790</strain>
    </source>
</reference>
<evidence type="ECO:0000256" key="1">
    <source>
        <dbReference type="ARBA" id="ARBA00009865"/>
    </source>
</evidence>
<dbReference type="SUPFAM" id="SSF75005">
    <property type="entry name" value="Arabinanase/levansucrase/invertase"/>
    <property type="match status" value="1"/>
</dbReference>
<dbReference type="EMBL" id="DXIJ01000134">
    <property type="protein sequence ID" value="HIV86390.1"/>
    <property type="molecule type" value="Genomic_DNA"/>
</dbReference>
<accession>A0A9D1PRM0</accession>
<evidence type="ECO:0000256" key="4">
    <source>
        <dbReference type="PIRSR" id="PIRSR606710-1"/>
    </source>
</evidence>
<gene>
    <name evidence="8" type="ORF">H9900_06260</name>
</gene>
<sequence>MLRRLYAAKTQFRKVLKMIYKNPVRRGFYPDPSVIRVGDDYYMVNSSFQYFPCIPISHSKDMINWTTIGHAISDPSFLDLSDIKDSHGIWAPDIHYDETEQLFYITATLRLNDRPGENFPARCQLLMKSRKPEGPYSKPVKLPINAIDPSLFFDSDGKKYMITAKGAIAHELNKDCTKLIGEPRTVWAGTGERCSEGPHILKHGGYYYAYVAEGGTGYGHGINAARSKTLFGQYEECPYNPVMRQKDPEKPIQRAGHGKLIKDQNGKWWAYYLCGRRNGGNFTTLGRETALDPVRWTEDGWFLINEGHGPSETQTAPELDPCGGEDGNFFDGFTGSKFHPEWQFVRNPDYSAISLNGESPNHLRLYTVHGQMNKLAAKNILVHREAELSCCAETKLRFSPAEGTYAGLTCYYSTNTYIRFDVTKRNGKNVIELVTNRGGGETCEAERALSFDQLYLKVSVRGQSRRFLYSTDGCDYTELSEISPCTFLCDEGVPGDRKRHTGTMTGIFALADRDIRIPADFDYFKISVGV</sequence>
<dbReference type="InterPro" id="IPR041542">
    <property type="entry name" value="GH43_C2"/>
</dbReference>
<dbReference type="CDD" id="cd08989">
    <property type="entry name" value="GH43_XYL-like"/>
    <property type="match status" value="1"/>
</dbReference>
<comment type="caution">
    <text evidence="8">The sequence shown here is derived from an EMBL/GenBank/DDBJ whole genome shotgun (WGS) entry which is preliminary data.</text>
</comment>
<dbReference type="GO" id="GO:0004553">
    <property type="term" value="F:hydrolase activity, hydrolyzing O-glycosyl compounds"/>
    <property type="evidence" value="ECO:0007669"/>
    <property type="project" value="InterPro"/>
</dbReference>
<dbReference type="GO" id="GO:0005975">
    <property type="term" value="P:carbohydrate metabolic process"/>
    <property type="evidence" value="ECO:0007669"/>
    <property type="project" value="InterPro"/>
</dbReference>
<feature type="active site" description="Proton acceptor" evidence="4">
    <location>
        <position position="31"/>
    </location>
</feature>
<dbReference type="Gene3D" id="2.115.10.20">
    <property type="entry name" value="Glycosyl hydrolase domain, family 43"/>
    <property type="match status" value="1"/>
</dbReference>
<feature type="site" description="Important for catalytic activity, responsible for pKa modulation of the active site Glu and correct orientation of both the proton donor and substrate" evidence="5">
    <location>
        <position position="148"/>
    </location>
</feature>
<feature type="active site" description="Proton donor" evidence="4">
    <location>
        <position position="196"/>
    </location>
</feature>
<keyword evidence="2 6" id="KW-0378">Hydrolase</keyword>
<evidence type="ECO:0000313" key="9">
    <source>
        <dbReference type="Proteomes" id="UP000824162"/>
    </source>
</evidence>
<evidence type="ECO:0000256" key="3">
    <source>
        <dbReference type="ARBA" id="ARBA00023295"/>
    </source>
</evidence>
<dbReference type="Gene3D" id="2.60.120.200">
    <property type="match status" value="1"/>
</dbReference>
<comment type="similarity">
    <text evidence="1 6">Belongs to the glycosyl hydrolase 43 family.</text>
</comment>
<evidence type="ECO:0000259" key="7">
    <source>
        <dbReference type="Pfam" id="PF17851"/>
    </source>
</evidence>
<evidence type="ECO:0000256" key="2">
    <source>
        <dbReference type="ARBA" id="ARBA00022801"/>
    </source>
</evidence>